<dbReference type="AlphaFoldDB" id="A0AAD8KYF5"/>
<dbReference type="Proteomes" id="UP001229421">
    <property type="component" value="Unassembled WGS sequence"/>
</dbReference>
<evidence type="ECO:0000313" key="1">
    <source>
        <dbReference type="EMBL" id="KAK1432044.1"/>
    </source>
</evidence>
<keyword evidence="2" id="KW-1185">Reference proteome</keyword>
<accession>A0AAD8KYF5</accession>
<name>A0AAD8KYF5_TARER</name>
<comment type="caution">
    <text evidence="1">The sequence shown here is derived from an EMBL/GenBank/DDBJ whole genome shotgun (WGS) entry which is preliminary data.</text>
</comment>
<evidence type="ECO:0000313" key="2">
    <source>
        <dbReference type="Proteomes" id="UP001229421"/>
    </source>
</evidence>
<protein>
    <submittedName>
        <fullName evidence="1">Uncharacterized protein</fullName>
    </submittedName>
</protein>
<organism evidence="1 2">
    <name type="scientific">Tagetes erecta</name>
    <name type="common">African marigold</name>
    <dbReference type="NCBI Taxonomy" id="13708"/>
    <lineage>
        <taxon>Eukaryota</taxon>
        <taxon>Viridiplantae</taxon>
        <taxon>Streptophyta</taxon>
        <taxon>Embryophyta</taxon>
        <taxon>Tracheophyta</taxon>
        <taxon>Spermatophyta</taxon>
        <taxon>Magnoliopsida</taxon>
        <taxon>eudicotyledons</taxon>
        <taxon>Gunneridae</taxon>
        <taxon>Pentapetalae</taxon>
        <taxon>asterids</taxon>
        <taxon>campanulids</taxon>
        <taxon>Asterales</taxon>
        <taxon>Asteraceae</taxon>
        <taxon>Asteroideae</taxon>
        <taxon>Heliantheae alliance</taxon>
        <taxon>Tageteae</taxon>
        <taxon>Tagetes</taxon>
    </lineage>
</organism>
<gene>
    <name evidence="1" type="ORF">QVD17_08933</name>
</gene>
<proteinExistence type="predicted"/>
<reference evidence="1" key="1">
    <citation type="journal article" date="2023" name="bioRxiv">
        <title>Improved chromosome-level genome assembly for marigold (Tagetes erecta).</title>
        <authorList>
            <person name="Jiang F."/>
            <person name="Yuan L."/>
            <person name="Wang S."/>
            <person name="Wang H."/>
            <person name="Xu D."/>
            <person name="Wang A."/>
            <person name="Fan W."/>
        </authorList>
    </citation>
    <scope>NUCLEOTIDE SEQUENCE</scope>
    <source>
        <strain evidence="1">WSJ</strain>
        <tissue evidence="1">Leaf</tissue>
    </source>
</reference>
<sequence length="113" mass="13235">MRFVFNGDALGVEEVVRQNQFRYLFPFQMLAGLEEGNDWSIRILQFRSFFLHSITTPDSWCTYRNSPSLMQLIRKTITCKRHLVLEVISQHLVLDYKLDSGIVHIGIVELFVT</sequence>
<dbReference type="EMBL" id="JAUHHV010000002">
    <property type="protein sequence ID" value="KAK1432044.1"/>
    <property type="molecule type" value="Genomic_DNA"/>
</dbReference>